<name>A0A927XMI8_9STRE</name>
<keyword evidence="5" id="KW-0648">Protein biosynthesis</keyword>
<evidence type="ECO:0000256" key="5">
    <source>
        <dbReference type="ARBA" id="ARBA00022917"/>
    </source>
</evidence>
<evidence type="ECO:0000256" key="1">
    <source>
        <dbReference type="ARBA" id="ARBA00011123"/>
    </source>
</evidence>
<dbReference type="InterPro" id="IPR003789">
    <property type="entry name" value="Asn/Gln_tRNA_amidoTrase-B-like"/>
</dbReference>
<accession>A0A927XMI8</accession>
<organism evidence="9 10">
    <name type="scientific">Streptococcus gallolyticus</name>
    <dbReference type="NCBI Taxonomy" id="315405"/>
    <lineage>
        <taxon>Bacteria</taxon>
        <taxon>Bacillati</taxon>
        <taxon>Bacillota</taxon>
        <taxon>Bacilli</taxon>
        <taxon>Lactobacillales</taxon>
        <taxon>Streptococcaceae</taxon>
        <taxon>Streptococcus</taxon>
    </lineage>
</organism>
<comment type="subunit">
    <text evidence="1">Heterotrimer of A, B and C subunits.</text>
</comment>
<dbReference type="InterPro" id="IPR018027">
    <property type="entry name" value="Asn/Gln_amidotransferase"/>
</dbReference>
<dbReference type="GO" id="GO:0006412">
    <property type="term" value="P:translation"/>
    <property type="evidence" value="ECO:0007669"/>
    <property type="project" value="UniProtKB-KW"/>
</dbReference>
<evidence type="ECO:0000256" key="6">
    <source>
        <dbReference type="ARBA" id="ARBA00047380"/>
    </source>
</evidence>
<evidence type="ECO:0000256" key="4">
    <source>
        <dbReference type="ARBA" id="ARBA00022840"/>
    </source>
</evidence>
<comment type="caution">
    <text evidence="9">The sequence shown here is derived from an EMBL/GenBank/DDBJ whole genome shotgun (WGS) entry which is preliminary data.</text>
</comment>
<dbReference type="EMBL" id="SVAF01000048">
    <property type="protein sequence ID" value="MBE6165658.1"/>
    <property type="molecule type" value="Genomic_DNA"/>
</dbReference>
<dbReference type="InterPro" id="IPR023168">
    <property type="entry name" value="GatB_Yqey_C_2"/>
</dbReference>
<evidence type="ECO:0000256" key="2">
    <source>
        <dbReference type="ARBA" id="ARBA00022598"/>
    </source>
</evidence>
<keyword evidence="4" id="KW-0067">ATP-binding</keyword>
<sequence>GGSAREYVEEAGLVQISDPAVLIPIIHQVFEDNEVAVADFKSGKRNADKAFTGFLMKATKGKANPQVALKLLAQELAKLKED</sequence>
<evidence type="ECO:0000259" key="8">
    <source>
        <dbReference type="SMART" id="SM00845"/>
    </source>
</evidence>
<evidence type="ECO:0000313" key="10">
    <source>
        <dbReference type="Proteomes" id="UP000700800"/>
    </source>
</evidence>
<proteinExistence type="predicted"/>
<keyword evidence="2" id="KW-0436">Ligase</keyword>
<dbReference type="GO" id="GO:0005524">
    <property type="term" value="F:ATP binding"/>
    <property type="evidence" value="ECO:0007669"/>
    <property type="project" value="UniProtKB-KW"/>
</dbReference>
<dbReference type="SUPFAM" id="SSF89095">
    <property type="entry name" value="GatB/YqeY motif"/>
    <property type="match status" value="1"/>
</dbReference>
<dbReference type="AlphaFoldDB" id="A0A927XMI8"/>
<comment type="catalytic activity">
    <reaction evidence="7">
        <text>L-glutamyl-tRNA(Gln) + L-glutamine + ATP + H2O = L-glutaminyl-tRNA(Gln) + L-glutamate + ADP + phosphate + H(+)</text>
        <dbReference type="Rhea" id="RHEA:17521"/>
        <dbReference type="Rhea" id="RHEA-COMP:9681"/>
        <dbReference type="Rhea" id="RHEA-COMP:9684"/>
        <dbReference type="ChEBI" id="CHEBI:15377"/>
        <dbReference type="ChEBI" id="CHEBI:15378"/>
        <dbReference type="ChEBI" id="CHEBI:29985"/>
        <dbReference type="ChEBI" id="CHEBI:30616"/>
        <dbReference type="ChEBI" id="CHEBI:43474"/>
        <dbReference type="ChEBI" id="CHEBI:58359"/>
        <dbReference type="ChEBI" id="CHEBI:78520"/>
        <dbReference type="ChEBI" id="CHEBI:78521"/>
        <dbReference type="ChEBI" id="CHEBI:456216"/>
    </reaction>
</comment>
<feature type="domain" description="Asn/Gln amidotransferase" evidence="8">
    <location>
        <begin position="1"/>
        <end position="76"/>
    </location>
</feature>
<dbReference type="GO" id="GO:0016884">
    <property type="term" value="F:carbon-nitrogen ligase activity, with glutamine as amido-N-donor"/>
    <property type="evidence" value="ECO:0007669"/>
    <property type="project" value="InterPro"/>
</dbReference>
<dbReference type="FunFam" id="1.10.10.410:FF:000001">
    <property type="entry name" value="Aspartyl/glutamyl-tRNA(Asn/Gln) amidotransferase subunit B"/>
    <property type="match status" value="1"/>
</dbReference>
<evidence type="ECO:0000313" key="9">
    <source>
        <dbReference type="EMBL" id="MBE6165658.1"/>
    </source>
</evidence>
<dbReference type="SMART" id="SM00845">
    <property type="entry name" value="GatB_Yqey"/>
    <property type="match status" value="1"/>
</dbReference>
<protein>
    <submittedName>
        <fullName evidence="9">Asp-tRNA(Asn)/Glu-tRNA(Gln) amidotransferase GatCAB subunit B</fullName>
    </submittedName>
</protein>
<dbReference type="Proteomes" id="UP000700800">
    <property type="component" value="Unassembled WGS sequence"/>
</dbReference>
<evidence type="ECO:0000256" key="3">
    <source>
        <dbReference type="ARBA" id="ARBA00022741"/>
    </source>
</evidence>
<reference evidence="9" key="1">
    <citation type="submission" date="2019-04" db="EMBL/GenBank/DDBJ databases">
        <title>Evolution of Biomass-Degrading Anaerobic Consortia Revealed by Metagenomics.</title>
        <authorList>
            <person name="Peng X."/>
        </authorList>
    </citation>
    <scope>NUCLEOTIDE SEQUENCE</scope>
    <source>
        <strain evidence="9">SIG195</strain>
    </source>
</reference>
<feature type="non-terminal residue" evidence="9">
    <location>
        <position position="1"/>
    </location>
</feature>
<comment type="catalytic activity">
    <reaction evidence="6">
        <text>L-aspartyl-tRNA(Asn) + L-glutamine + ATP + H2O = L-asparaginyl-tRNA(Asn) + L-glutamate + ADP + phosphate + 2 H(+)</text>
        <dbReference type="Rhea" id="RHEA:14513"/>
        <dbReference type="Rhea" id="RHEA-COMP:9674"/>
        <dbReference type="Rhea" id="RHEA-COMP:9677"/>
        <dbReference type="ChEBI" id="CHEBI:15377"/>
        <dbReference type="ChEBI" id="CHEBI:15378"/>
        <dbReference type="ChEBI" id="CHEBI:29985"/>
        <dbReference type="ChEBI" id="CHEBI:30616"/>
        <dbReference type="ChEBI" id="CHEBI:43474"/>
        <dbReference type="ChEBI" id="CHEBI:58359"/>
        <dbReference type="ChEBI" id="CHEBI:78515"/>
        <dbReference type="ChEBI" id="CHEBI:78516"/>
        <dbReference type="ChEBI" id="CHEBI:456216"/>
    </reaction>
</comment>
<keyword evidence="3" id="KW-0547">Nucleotide-binding</keyword>
<dbReference type="Gene3D" id="1.10.10.410">
    <property type="match status" value="1"/>
</dbReference>
<dbReference type="Pfam" id="PF02637">
    <property type="entry name" value="GatB_Yqey"/>
    <property type="match status" value="1"/>
</dbReference>
<gene>
    <name evidence="9" type="ORF">E7156_10375</name>
</gene>
<evidence type="ECO:0000256" key="7">
    <source>
        <dbReference type="ARBA" id="ARBA00047913"/>
    </source>
</evidence>